<dbReference type="Pfam" id="PF22936">
    <property type="entry name" value="Pol_BBD"/>
    <property type="match status" value="1"/>
</dbReference>
<evidence type="ECO:0000313" key="2">
    <source>
        <dbReference type="EMBL" id="JAP25847.1"/>
    </source>
</evidence>
<accession>A0A0V0I0G2</accession>
<protein>
    <submittedName>
        <fullName evidence="2">Putative ovule protein</fullName>
    </submittedName>
</protein>
<proteinExistence type="predicted"/>
<reference evidence="2" key="1">
    <citation type="submission" date="2015-12" db="EMBL/GenBank/DDBJ databases">
        <title>Gene expression during late stages of embryo sac development: a critical building block for successful pollen-pistil interactions.</title>
        <authorList>
            <person name="Liu Y."/>
            <person name="Joly V."/>
            <person name="Sabar M."/>
            <person name="Matton D.P."/>
        </authorList>
    </citation>
    <scope>NUCLEOTIDE SEQUENCE</scope>
</reference>
<sequence>MAYHSKEKVSTNLWYLDTGCSNHMSGQKEEFSELDETFRGTVRFGDNSVVSAMGKGKVLVSTKNNSIHTIGDVFYVPALKTNLLSAGQLQEDGYEINIKGGVCKIRDSHLGLIAQINMSNRLVPVTSSQLYKILFFCKSERRCLVVALRFGHLNFNGLRTLHQRKW</sequence>
<organism evidence="2">
    <name type="scientific">Solanum chacoense</name>
    <name type="common">Chaco potato</name>
    <dbReference type="NCBI Taxonomy" id="4108"/>
    <lineage>
        <taxon>Eukaryota</taxon>
        <taxon>Viridiplantae</taxon>
        <taxon>Streptophyta</taxon>
        <taxon>Embryophyta</taxon>
        <taxon>Tracheophyta</taxon>
        <taxon>Spermatophyta</taxon>
        <taxon>Magnoliopsida</taxon>
        <taxon>eudicotyledons</taxon>
        <taxon>Gunneridae</taxon>
        <taxon>Pentapetalae</taxon>
        <taxon>asterids</taxon>
        <taxon>lamiids</taxon>
        <taxon>Solanales</taxon>
        <taxon>Solanaceae</taxon>
        <taxon>Solanoideae</taxon>
        <taxon>Solaneae</taxon>
        <taxon>Solanum</taxon>
    </lineage>
</organism>
<dbReference type="AlphaFoldDB" id="A0A0V0I0G2"/>
<evidence type="ECO:0000259" key="1">
    <source>
        <dbReference type="Pfam" id="PF22936"/>
    </source>
</evidence>
<name>A0A0V0I0G2_SOLCH</name>
<feature type="domain" description="Retrovirus-related Pol polyprotein from transposon TNT 1-94-like beta-barrel" evidence="1">
    <location>
        <begin position="14"/>
        <end position="94"/>
    </location>
</feature>
<dbReference type="EMBL" id="GEDG01012855">
    <property type="protein sequence ID" value="JAP25847.1"/>
    <property type="molecule type" value="Transcribed_RNA"/>
</dbReference>
<dbReference type="InterPro" id="IPR054722">
    <property type="entry name" value="PolX-like_BBD"/>
</dbReference>